<evidence type="ECO:0000256" key="5">
    <source>
        <dbReference type="ARBA" id="ARBA00022989"/>
    </source>
</evidence>
<dbReference type="Gene3D" id="1.20.1560.10">
    <property type="entry name" value="ABC transporter type 1, transmembrane domain"/>
    <property type="match status" value="1"/>
</dbReference>
<dbReference type="RefSeq" id="WP_324619223.1">
    <property type="nucleotide sequence ID" value="NZ_JAYKOT010000003.1"/>
</dbReference>
<dbReference type="Proteomes" id="UP001357733">
    <property type="component" value="Unassembled WGS sequence"/>
</dbReference>
<dbReference type="PANTHER" id="PTHR43394">
    <property type="entry name" value="ATP-DEPENDENT PERMEASE MDL1, MITOCHONDRIAL"/>
    <property type="match status" value="1"/>
</dbReference>
<dbReference type="GO" id="GO:0016887">
    <property type="term" value="F:ATP hydrolysis activity"/>
    <property type="evidence" value="ECO:0007669"/>
    <property type="project" value="InterPro"/>
</dbReference>
<protein>
    <submittedName>
        <fullName evidence="9">ABC transporter ATP-binding protein</fullName>
    </submittedName>
</protein>
<keyword evidence="5 7" id="KW-1133">Transmembrane helix</keyword>
<feature type="transmembrane region" description="Helical" evidence="7">
    <location>
        <begin position="26"/>
        <end position="47"/>
    </location>
</feature>
<dbReference type="PROSITE" id="PS50893">
    <property type="entry name" value="ABC_TRANSPORTER_2"/>
    <property type="match status" value="1"/>
</dbReference>
<dbReference type="PROSITE" id="PS00211">
    <property type="entry name" value="ABC_TRANSPORTER_1"/>
    <property type="match status" value="1"/>
</dbReference>
<dbReference type="PANTHER" id="PTHR43394:SF1">
    <property type="entry name" value="ATP-BINDING CASSETTE SUB-FAMILY B MEMBER 10, MITOCHONDRIAL"/>
    <property type="match status" value="1"/>
</dbReference>
<evidence type="ECO:0000256" key="1">
    <source>
        <dbReference type="ARBA" id="ARBA00004651"/>
    </source>
</evidence>
<dbReference type="Pfam" id="PF00005">
    <property type="entry name" value="ABC_tran"/>
    <property type="match status" value="1"/>
</dbReference>
<dbReference type="SUPFAM" id="SSF52540">
    <property type="entry name" value="P-loop containing nucleoside triphosphate hydrolases"/>
    <property type="match status" value="1"/>
</dbReference>
<feature type="transmembrane region" description="Helical" evidence="7">
    <location>
        <begin position="59"/>
        <end position="78"/>
    </location>
</feature>
<keyword evidence="10" id="KW-1185">Reference proteome</keyword>
<evidence type="ECO:0000313" key="9">
    <source>
        <dbReference type="EMBL" id="MEB3429082.1"/>
    </source>
</evidence>
<sequence length="594" mass="69223">MNNKSTFKNIIFTYKYLLKDQSIPYYFIRSVLLSILNIFISFAQIFLPAFVIRMFQNGLQIYQIILGTLSYLFLLLLIDITTKRLERNLNNSINNIRMLRAKDYYSLSLNLDFEYIDTENYRIKFEKGINSYYDGYHMGFHHIIFDCQTLFTSIIGLIVFLIYSSDISIYLALVTFFTSLMTMLLYHKNSLWIKENEDERQKIDSKMNYIFRHSISLKHAKDIRFFSLPLMLKKEYENLNIQRKNWLAKESKKTFKIKFVDRTLSFIKVISLYYIIFKKSYIGVDRAIVLIGLMSGMSEWLKNIFDSIIFLDNNSINVSNTREMLNLKPKIFSNKSLDYKEFTTPTIEFKNVSYSFMETGVQIFKDFNLKILPGEKIAIVGDNGAGKTTLIKLLLGLYKPTKGKILFDGQDIQKISKEQLFKKLCAVFQDFNFFASSIAENISCSSKYNYEKLSIILDQVDLSNRISSLPNGIFTEMTKEISKDGILLSGGESQKLLMARCLYKDSPIVILDEPTAALDAIAENKLYEIYSKLFEGKTIIFISHRLSSTKFCDRIILLEDGVILEEGTHDDLVARNGKYNKMYKIQSSYYRQKE</sequence>
<dbReference type="AlphaFoldDB" id="A0AAW9MX46"/>
<dbReference type="GO" id="GO:0005524">
    <property type="term" value="F:ATP binding"/>
    <property type="evidence" value="ECO:0007669"/>
    <property type="project" value="UniProtKB-KW"/>
</dbReference>
<evidence type="ECO:0000259" key="8">
    <source>
        <dbReference type="PROSITE" id="PS50893"/>
    </source>
</evidence>
<gene>
    <name evidence="9" type="ORF">VLK81_03445</name>
</gene>
<dbReference type="EMBL" id="JAYKOT010000003">
    <property type="protein sequence ID" value="MEB3429082.1"/>
    <property type="molecule type" value="Genomic_DNA"/>
</dbReference>
<keyword evidence="3" id="KW-0547">Nucleotide-binding</keyword>
<dbReference type="GO" id="GO:0015421">
    <property type="term" value="F:ABC-type oligopeptide transporter activity"/>
    <property type="evidence" value="ECO:0007669"/>
    <property type="project" value="TreeGrafter"/>
</dbReference>
<evidence type="ECO:0000313" key="10">
    <source>
        <dbReference type="Proteomes" id="UP001357733"/>
    </source>
</evidence>
<dbReference type="InterPro" id="IPR017871">
    <property type="entry name" value="ABC_transporter-like_CS"/>
</dbReference>
<dbReference type="InterPro" id="IPR039421">
    <property type="entry name" value="Type_1_exporter"/>
</dbReference>
<dbReference type="InterPro" id="IPR003593">
    <property type="entry name" value="AAA+_ATPase"/>
</dbReference>
<evidence type="ECO:0000256" key="7">
    <source>
        <dbReference type="SAM" id="Phobius"/>
    </source>
</evidence>
<dbReference type="Gene3D" id="3.40.50.300">
    <property type="entry name" value="P-loop containing nucleotide triphosphate hydrolases"/>
    <property type="match status" value="1"/>
</dbReference>
<reference evidence="9 10" key="1">
    <citation type="submission" date="2024-01" db="EMBL/GenBank/DDBJ databases">
        <title>Complete genome sequence of Citroniella saccharovorans strain M6.X9, isolated from human fecal sample.</title>
        <authorList>
            <person name="Cheng G."/>
            <person name="Westerholm M."/>
            <person name="Schnurer A."/>
        </authorList>
    </citation>
    <scope>NUCLEOTIDE SEQUENCE [LARGE SCALE GENOMIC DNA]</scope>
    <source>
        <strain evidence="9 10">DSM 29873</strain>
    </source>
</reference>
<proteinExistence type="predicted"/>
<evidence type="ECO:0000256" key="4">
    <source>
        <dbReference type="ARBA" id="ARBA00022840"/>
    </source>
</evidence>
<dbReference type="InterPro" id="IPR036640">
    <property type="entry name" value="ABC1_TM_sf"/>
</dbReference>
<evidence type="ECO:0000256" key="2">
    <source>
        <dbReference type="ARBA" id="ARBA00022692"/>
    </source>
</evidence>
<keyword evidence="2 7" id="KW-0812">Transmembrane</keyword>
<evidence type="ECO:0000256" key="6">
    <source>
        <dbReference type="ARBA" id="ARBA00023136"/>
    </source>
</evidence>
<keyword evidence="6 7" id="KW-0472">Membrane</keyword>
<keyword evidence="4 9" id="KW-0067">ATP-binding</keyword>
<dbReference type="InterPro" id="IPR027417">
    <property type="entry name" value="P-loop_NTPase"/>
</dbReference>
<feature type="domain" description="ABC transporter" evidence="8">
    <location>
        <begin position="347"/>
        <end position="585"/>
    </location>
</feature>
<organism evidence="9 10">
    <name type="scientific">Citroniella saccharovorans</name>
    <dbReference type="NCBI Taxonomy" id="2053367"/>
    <lineage>
        <taxon>Bacteria</taxon>
        <taxon>Bacillati</taxon>
        <taxon>Bacillota</taxon>
        <taxon>Tissierellia</taxon>
        <taxon>Tissierellales</taxon>
        <taxon>Peptoniphilaceae</taxon>
        <taxon>Citroniella</taxon>
    </lineage>
</organism>
<evidence type="ECO:0000256" key="3">
    <source>
        <dbReference type="ARBA" id="ARBA00022741"/>
    </source>
</evidence>
<name>A0AAW9MX46_9FIRM</name>
<dbReference type="InterPro" id="IPR003439">
    <property type="entry name" value="ABC_transporter-like_ATP-bd"/>
</dbReference>
<accession>A0AAW9MX46</accession>
<dbReference type="SUPFAM" id="SSF90123">
    <property type="entry name" value="ABC transporter transmembrane region"/>
    <property type="match status" value="1"/>
</dbReference>
<comment type="subcellular location">
    <subcellularLocation>
        <location evidence="1">Cell membrane</location>
        <topology evidence="1">Multi-pass membrane protein</topology>
    </subcellularLocation>
</comment>
<dbReference type="GO" id="GO:0005886">
    <property type="term" value="C:plasma membrane"/>
    <property type="evidence" value="ECO:0007669"/>
    <property type="project" value="UniProtKB-SubCell"/>
</dbReference>
<dbReference type="SMART" id="SM00382">
    <property type="entry name" value="AAA"/>
    <property type="match status" value="1"/>
</dbReference>
<comment type="caution">
    <text evidence="9">The sequence shown here is derived from an EMBL/GenBank/DDBJ whole genome shotgun (WGS) entry which is preliminary data.</text>
</comment>